<evidence type="ECO:0000313" key="3">
    <source>
        <dbReference type="Proteomes" id="UP000611640"/>
    </source>
</evidence>
<keyword evidence="1" id="KW-0812">Transmembrane</keyword>
<dbReference type="EMBL" id="AP023355">
    <property type="protein sequence ID" value="BCJ38068.1"/>
    <property type="molecule type" value="Genomic_DNA"/>
</dbReference>
<reference evidence="2 3" key="1">
    <citation type="submission" date="2020-08" db="EMBL/GenBank/DDBJ databases">
        <title>Whole genome shotgun sequence of Actinocatenispora thailandica NBRC 105041.</title>
        <authorList>
            <person name="Komaki H."/>
            <person name="Tamura T."/>
        </authorList>
    </citation>
    <scope>NUCLEOTIDE SEQUENCE [LARGE SCALE GENOMIC DNA]</scope>
    <source>
        <strain evidence="2 3">NBRC 105041</strain>
    </source>
</reference>
<evidence type="ECO:0000313" key="2">
    <source>
        <dbReference type="EMBL" id="BCJ38068.1"/>
    </source>
</evidence>
<name>A0A7R7DUI4_9ACTN</name>
<accession>A0A7R7DUI4</accession>
<dbReference type="Proteomes" id="UP000611640">
    <property type="component" value="Chromosome"/>
</dbReference>
<keyword evidence="1" id="KW-1133">Transmembrane helix</keyword>
<dbReference type="AlphaFoldDB" id="A0A7R7DUI4"/>
<organism evidence="2 3">
    <name type="scientific">Actinocatenispora thailandica</name>
    <dbReference type="NCBI Taxonomy" id="227318"/>
    <lineage>
        <taxon>Bacteria</taxon>
        <taxon>Bacillati</taxon>
        <taxon>Actinomycetota</taxon>
        <taxon>Actinomycetes</taxon>
        <taxon>Micromonosporales</taxon>
        <taxon>Micromonosporaceae</taxon>
        <taxon>Actinocatenispora</taxon>
    </lineage>
</organism>
<feature type="transmembrane region" description="Helical" evidence="1">
    <location>
        <begin position="21"/>
        <end position="39"/>
    </location>
</feature>
<feature type="transmembrane region" description="Helical" evidence="1">
    <location>
        <begin position="80"/>
        <end position="103"/>
    </location>
</feature>
<dbReference type="RefSeq" id="WP_203964163.1">
    <property type="nucleotide sequence ID" value="NZ_AP023355.1"/>
</dbReference>
<protein>
    <submittedName>
        <fullName evidence="2">Uncharacterized protein</fullName>
    </submittedName>
</protein>
<gene>
    <name evidence="2" type="ORF">Athai_55710</name>
</gene>
<evidence type="ECO:0000256" key="1">
    <source>
        <dbReference type="SAM" id="Phobius"/>
    </source>
</evidence>
<dbReference type="KEGG" id="atl:Athai_55710"/>
<keyword evidence="3" id="KW-1185">Reference proteome</keyword>
<proteinExistence type="predicted"/>
<feature type="transmembrane region" description="Helical" evidence="1">
    <location>
        <begin position="109"/>
        <end position="132"/>
    </location>
</feature>
<keyword evidence="1" id="KW-0472">Membrane</keyword>
<sequence length="138" mass="14718">MERARFPRRDPDGRVARFGDLIAAAVVWLVVAFLALTVIDVLSSLVGVGEVGSSRGWLIAILALWLYVEDFRAWRGVRSRLGIMLIALLLAVLVGGAAGYGLAYLASGLPALVTGSVGAAVGVLVYAPVWFYGIRFVE</sequence>
<feature type="transmembrane region" description="Helical" evidence="1">
    <location>
        <begin position="51"/>
        <end position="68"/>
    </location>
</feature>